<dbReference type="AlphaFoldDB" id="A0A212S4V2"/>
<accession>A0A212S4V2</accession>
<proteinExistence type="predicted"/>
<name>A0A212S4V2_RHOAC</name>
<reference evidence="2" key="1">
    <citation type="submission" date="2017-06" db="EMBL/GenBank/DDBJ databases">
        <authorList>
            <person name="Varghese N."/>
            <person name="Submissions S."/>
        </authorList>
    </citation>
    <scope>NUCLEOTIDE SEQUENCE [LARGE SCALE GENOMIC DNA]</scope>
    <source>
        <strain evidence="2">DSM 137</strain>
    </source>
</reference>
<evidence type="ECO:0000313" key="2">
    <source>
        <dbReference type="Proteomes" id="UP000198418"/>
    </source>
</evidence>
<gene>
    <name evidence="1" type="ORF">SAMN06265338_11264</name>
</gene>
<dbReference type="RefSeq" id="WP_088521924.1">
    <property type="nucleotide sequence ID" value="NZ_FYDG01000012.1"/>
</dbReference>
<evidence type="ECO:0000313" key="1">
    <source>
        <dbReference type="EMBL" id="SNB80075.1"/>
    </source>
</evidence>
<dbReference type="OrthoDB" id="8455595at2"/>
<sequence length="139" mass="15534">MFIEGQSQRVVLEWSLPIVHDCLREFYVQYVPLRSASFKQLTQLHFTLWASLVRGDFEAARADEAKLATTAASLGLDVAVCGAANRYVAAELLDLSLRRFRRMPEESKTNNQTLLAILMHLNRNAAPSHASATAFRQAA</sequence>
<dbReference type="Proteomes" id="UP000198418">
    <property type="component" value="Unassembled WGS sequence"/>
</dbReference>
<protein>
    <submittedName>
        <fullName evidence="1">Uncharacterized protein</fullName>
    </submittedName>
</protein>
<keyword evidence="2" id="KW-1185">Reference proteome</keyword>
<dbReference type="EMBL" id="FYDG01000012">
    <property type="protein sequence ID" value="SNB80075.1"/>
    <property type="molecule type" value="Genomic_DNA"/>
</dbReference>
<organism evidence="1 2">
    <name type="scientific">Rhodoblastus acidophilus</name>
    <name type="common">Rhodopseudomonas acidophila</name>
    <dbReference type="NCBI Taxonomy" id="1074"/>
    <lineage>
        <taxon>Bacteria</taxon>
        <taxon>Pseudomonadati</taxon>
        <taxon>Pseudomonadota</taxon>
        <taxon>Alphaproteobacteria</taxon>
        <taxon>Hyphomicrobiales</taxon>
        <taxon>Rhodoblastaceae</taxon>
        <taxon>Rhodoblastus</taxon>
    </lineage>
</organism>